<evidence type="ECO:0000313" key="1">
    <source>
        <dbReference type="EMBL" id="GFO37306.1"/>
    </source>
</evidence>
<keyword evidence="2" id="KW-1185">Reference proteome</keyword>
<sequence>MEVESKIDFSSDDEELLKFANLVDEACEQEDQIELLPDEEEYEYYDGCSVPLASYFNELQNIKRVLNHRKWQPHHLITNIE</sequence>
<dbReference type="EMBL" id="BLXT01007185">
    <property type="protein sequence ID" value="GFO37306.1"/>
    <property type="molecule type" value="Genomic_DNA"/>
</dbReference>
<organism evidence="1 2">
    <name type="scientific">Plakobranchus ocellatus</name>
    <dbReference type="NCBI Taxonomy" id="259542"/>
    <lineage>
        <taxon>Eukaryota</taxon>
        <taxon>Metazoa</taxon>
        <taxon>Spiralia</taxon>
        <taxon>Lophotrochozoa</taxon>
        <taxon>Mollusca</taxon>
        <taxon>Gastropoda</taxon>
        <taxon>Heterobranchia</taxon>
        <taxon>Euthyneura</taxon>
        <taxon>Panpulmonata</taxon>
        <taxon>Sacoglossa</taxon>
        <taxon>Placobranchoidea</taxon>
        <taxon>Plakobranchidae</taxon>
        <taxon>Plakobranchus</taxon>
    </lineage>
</organism>
<dbReference type="Proteomes" id="UP000735302">
    <property type="component" value="Unassembled WGS sequence"/>
</dbReference>
<evidence type="ECO:0000313" key="2">
    <source>
        <dbReference type="Proteomes" id="UP000735302"/>
    </source>
</evidence>
<comment type="caution">
    <text evidence="1">The sequence shown here is derived from an EMBL/GenBank/DDBJ whole genome shotgun (WGS) entry which is preliminary data.</text>
</comment>
<dbReference type="AlphaFoldDB" id="A0AAV4CZZ1"/>
<gene>
    <name evidence="1" type="ORF">PoB_006381100</name>
</gene>
<reference evidence="1 2" key="1">
    <citation type="journal article" date="2021" name="Elife">
        <title>Chloroplast acquisition without the gene transfer in kleptoplastic sea slugs, Plakobranchus ocellatus.</title>
        <authorList>
            <person name="Maeda T."/>
            <person name="Takahashi S."/>
            <person name="Yoshida T."/>
            <person name="Shimamura S."/>
            <person name="Takaki Y."/>
            <person name="Nagai Y."/>
            <person name="Toyoda A."/>
            <person name="Suzuki Y."/>
            <person name="Arimoto A."/>
            <person name="Ishii H."/>
            <person name="Satoh N."/>
            <person name="Nishiyama T."/>
            <person name="Hasebe M."/>
            <person name="Maruyama T."/>
            <person name="Minagawa J."/>
            <person name="Obokata J."/>
            <person name="Shigenobu S."/>
        </authorList>
    </citation>
    <scope>NUCLEOTIDE SEQUENCE [LARGE SCALE GENOMIC DNA]</scope>
</reference>
<protein>
    <submittedName>
        <fullName evidence="1">Uncharacterized protein</fullName>
    </submittedName>
</protein>
<proteinExistence type="predicted"/>
<name>A0AAV4CZZ1_9GAST</name>
<accession>A0AAV4CZZ1</accession>